<reference evidence="2 3" key="1">
    <citation type="submission" date="2023-03" db="EMBL/GenBank/DDBJ databases">
        <title>Genome insight into feeding habits of ladybird beetles.</title>
        <authorList>
            <person name="Li H.-S."/>
            <person name="Huang Y.-H."/>
            <person name="Pang H."/>
        </authorList>
    </citation>
    <scope>NUCLEOTIDE SEQUENCE [LARGE SCALE GENOMIC DNA]</scope>
    <source>
        <strain evidence="2">SYSU_2023b</strain>
        <tissue evidence="2">Whole body</tissue>
    </source>
</reference>
<evidence type="ECO:0000256" key="1">
    <source>
        <dbReference type="SAM" id="Phobius"/>
    </source>
</evidence>
<feature type="transmembrane region" description="Helical" evidence="1">
    <location>
        <begin position="32"/>
        <end position="51"/>
    </location>
</feature>
<gene>
    <name evidence="2" type="ORF">WA026_011760</name>
</gene>
<evidence type="ECO:0000313" key="2">
    <source>
        <dbReference type="EMBL" id="KAK9880521.1"/>
    </source>
</evidence>
<keyword evidence="1" id="KW-1133">Transmembrane helix</keyword>
<name>A0AAW1UI51_9CUCU</name>
<accession>A0AAW1UI51</accession>
<organism evidence="2 3">
    <name type="scientific">Henosepilachna vigintioctopunctata</name>
    <dbReference type="NCBI Taxonomy" id="420089"/>
    <lineage>
        <taxon>Eukaryota</taxon>
        <taxon>Metazoa</taxon>
        <taxon>Ecdysozoa</taxon>
        <taxon>Arthropoda</taxon>
        <taxon>Hexapoda</taxon>
        <taxon>Insecta</taxon>
        <taxon>Pterygota</taxon>
        <taxon>Neoptera</taxon>
        <taxon>Endopterygota</taxon>
        <taxon>Coleoptera</taxon>
        <taxon>Polyphaga</taxon>
        <taxon>Cucujiformia</taxon>
        <taxon>Coccinelloidea</taxon>
        <taxon>Coccinellidae</taxon>
        <taxon>Epilachninae</taxon>
        <taxon>Epilachnini</taxon>
        <taxon>Henosepilachna</taxon>
    </lineage>
</organism>
<proteinExistence type="predicted"/>
<dbReference type="AlphaFoldDB" id="A0AAW1UI51"/>
<protein>
    <submittedName>
        <fullName evidence="2">Uncharacterized protein</fullName>
    </submittedName>
</protein>
<keyword evidence="1" id="KW-0812">Transmembrane</keyword>
<sequence length="117" mass="13775">MFRFKFLRNIIRRHTRPIPEDNASKWKRRLSLAYMILAWNAFGLVCYQIYIGKSDWAEYHGLKTEEELQLTPAQSWAKTLGIKNAQVIRISGLNVTHYEIKNGNNKTNELKMENTCE</sequence>
<keyword evidence="1" id="KW-0472">Membrane</keyword>
<keyword evidence="3" id="KW-1185">Reference proteome</keyword>
<evidence type="ECO:0000313" key="3">
    <source>
        <dbReference type="Proteomes" id="UP001431783"/>
    </source>
</evidence>
<comment type="caution">
    <text evidence="2">The sequence shown here is derived from an EMBL/GenBank/DDBJ whole genome shotgun (WGS) entry which is preliminary data.</text>
</comment>
<dbReference type="EMBL" id="JARQZJ010000065">
    <property type="protein sequence ID" value="KAK9880521.1"/>
    <property type="molecule type" value="Genomic_DNA"/>
</dbReference>
<dbReference type="Proteomes" id="UP001431783">
    <property type="component" value="Unassembled WGS sequence"/>
</dbReference>